<accession>A0A1H2PXB0</accession>
<gene>
    <name evidence="1" type="ORF">SAMN04487759_101103</name>
</gene>
<name>A0A1H2PXB0_9FIRM</name>
<protein>
    <submittedName>
        <fullName evidence="1">Uncharacterized protein</fullName>
    </submittedName>
</protein>
<sequence length="52" mass="6354">MEYLNRISILVHDLVIEFDIIKVNKMLYPVDAIKYMKQHEREMQIIEIICIF</sequence>
<organism evidence="1 2">
    <name type="scientific">Kandleria vitulina</name>
    <dbReference type="NCBI Taxonomy" id="1630"/>
    <lineage>
        <taxon>Bacteria</taxon>
        <taxon>Bacillati</taxon>
        <taxon>Bacillota</taxon>
        <taxon>Erysipelotrichia</taxon>
        <taxon>Erysipelotrichales</taxon>
        <taxon>Coprobacillaceae</taxon>
        <taxon>Kandleria</taxon>
    </lineage>
</organism>
<reference evidence="1 2" key="1">
    <citation type="submission" date="2016-10" db="EMBL/GenBank/DDBJ databases">
        <authorList>
            <person name="de Groot N.N."/>
        </authorList>
    </citation>
    <scope>NUCLEOTIDE SEQUENCE [LARGE SCALE GENOMIC DNA]</scope>
    <source>
        <strain evidence="1 2">S3b</strain>
    </source>
</reference>
<evidence type="ECO:0000313" key="2">
    <source>
        <dbReference type="Proteomes" id="UP000182429"/>
    </source>
</evidence>
<dbReference type="Proteomes" id="UP000182429">
    <property type="component" value="Unassembled WGS sequence"/>
</dbReference>
<evidence type="ECO:0000313" key="1">
    <source>
        <dbReference type="EMBL" id="SDV99487.1"/>
    </source>
</evidence>
<proteinExistence type="predicted"/>
<dbReference type="RefSeq" id="WP_180365063.1">
    <property type="nucleotide sequence ID" value="NZ_FNNF01000001.1"/>
</dbReference>
<dbReference type="EMBL" id="FNNF01000001">
    <property type="protein sequence ID" value="SDV99487.1"/>
    <property type="molecule type" value="Genomic_DNA"/>
</dbReference>
<dbReference type="AlphaFoldDB" id="A0A1H2PXB0"/>